<dbReference type="EMBL" id="JADIKG010000012">
    <property type="protein sequence ID" value="MFK2873742.1"/>
    <property type="molecule type" value="Genomic_DNA"/>
</dbReference>
<proteinExistence type="predicted"/>
<reference evidence="2 3" key="1">
    <citation type="submission" date="2020-10" db="EMBL/GenBank/DDBJ databases">
        <title>Phylogeny of dyella-like bacteria.</title>
        <authorList>
            <person name="Fu J."/>
        </authorList>
    </citation>
    <scope>NUCLEOTIDE SEQUENCE [LARGE SCALE GENOMIC DNA]</scope>
    <source>
        <strain evidence="2 3">DHOB07</strain>
    </source>
</reference>
<feature type="domain" description="Glyoxalase-like" evidence="1">
    <location>
        <begin position="11"/>
        <end position="105"/>
    </location>
</feature>
<dbReference type="Pfam" id="PF18029">
    <property type="entry name" value="Glyoxalase_6"/>
    <property type="match status" value="1"/>
</dbReference>
<dbReference type="RefSeq" id="WP_284400655.1">
    <property type="nucleotide sequence ID" value="NZ_BSNQ01000009.1"/>
</dbReference>
<dbReference type="InterPro" id="IPR041581">
    <property type="entry name" value="Glyoxalase_6"/>
</dbReference>
<evidence type="ECO:0000313" key="2">
    <source>
        <dbReference type="EMBL" id="MFK2873742.1"/>
    </source>
</evidence>
<gene>
    <name evidence="2" type="ORF">ISP13_09390</name>
</gene>
<name>A0ABW8IUS1_9GAMM</name>
<accession>A0ABW8IUS1</accession>
<evidence type="ECO:0000313" key="3">
    <source>
        <dbReference type="Proteomes" id="UP001620405"/>
    </source>
</evidence>
<organism evidence="2 3">
    <name type="scientific">Dyella lipolytica</name>
    <dbReference type="NCBI Taxonomy" id="1867835"/>
    <lineage>
        <taxon>Bacteria</taxon>
        <taxon>Pseudomonadati</taxon>
        <taxon>Pseudomonadota</taxon>
        <taxon>Gammaproteobacteria</taxon>
        <taxon>Lysobacterales</taxon>
        <taxon>Rhodanobacteraceae</taxon>
        <taxon>Dyella</taxon>
    </lineage>
</organism>
<dbReference type="Gene3D" id="3.10.180.10">
    <property type="entry name" value="2,3-Dihydroxybiphenyl 1,2-Dioxygenase, domain 1"/>
    <property type="match status" value="1"/>
</dbReference>
<dbReference type="InterPro" id="IPR029068">
    <property type="entry name" value="Glyas_Bleomycin-R_OHBP_Dase"/>
</dbReference>
<evidence type="ECO:0000259" key="1">
    <source>
        <dbReference type="Pfam" id="PF18029"/>
    </source>
</evidence>
<protein>
    <recommendedName>
        <fullName evidence="1">Glyoxalase-like domain-containing protein</fullName>
    </recommendedName>
</protein>
<sequence length="111" mass="12087">MAAAFRSSRDVIIRTNDWAGATQFYASTMGFAVVHRSEKMVGFETGAFRLYVEKGEGHAPVFECLVPDVQAAKERLVAAGCAVVEEDASVPRCYMRDPYGITFNIGLTDSG</sequence>
<comment type="caution">
    <text evidence="2">The sequence shown here is derived from an EMBL/GenBank/DDBJ whole genome shotgun (WGS) entry which is preliminary data.</text>
</comment>
<dbReference type="Proteomes" id="UP001620405">
    <property type="component" value="Unassembled WGS sequence"/>
</dbReference>
<keyword evidence="3" id="KW-1185">Reference proteome</keyword>
<dbReference type="SUPFAM" id="SSF54593">
    <property type="entry name" value="Glyoxalase/Bleomycin resistance protein/Dihydroxybiphenyl dioxygenase"/>
    <property type="match status" value="1"/>
</dbReference>